<keyword evidence="8 21" id="KW-0732">Signal</keyword>
<dbReference type="InterPro" id="IPR024788">
    <property type="entry name" value="Malectin-like_Carb-bd_dom"/>
</dbReference>
<evidence type="ECO:0000256" key="18">
    <source>
        <dbReference type="ARBA" id="ARBA00048679"/>
    </source>
</evidence>
<evidence type="ECO:0000256" key="13">
    <source>
        <dbReference type="ARBA" id="ARBA00022989"/>
    </source>
</evidence>
<evidence type="ECO:0000256" key="20">
    <source>
        <dbReference type="SAM" id="Phobius"/>
    </source>
</evidence>
<dbReference type="InterPro" id="IPR000719">
    <property type="entry name" value="Prot_kinase_dom"/>
</dbReference>
<dbReference type="Pfam" id="PF13855">
    <property type="entry name" value="LRR_8"/>
    <property type="match status" value="1"/>
</dbReference>
<dbReference type="InterPro" id="IPR001611">
    <property type="entry name" value="Leu-rich_rpt"/>
</dbReference>
<organism evidence="23 24">
    <name type="scientific">Rhynchospora breviuscula</name>
    <dbReference type="NCBI Taxonomy" id="2022672"/>
    <lineage>
        <taxon>Eukaryota</taxon>
        <taxon>Viridiplantae</taxon>
        <taxon>Streptophyta</taxon>
        <taxon>Embryophyta</taxon>
        <taxon>Tracheophyta</taxon>
        <taxon>Spermatophyta</taxon>
        <taxon>Magnoliopsida</taxon>
        <taxon>Liliopsida</taxon>
        <taxon>Poales</taxon>
        <taxon>Cyperaceae</taxon>
        <taxon>Cyperoideae</taxon>
        <taxon>Rhynchosporeae</taxon>
        <taxon>Rhynchospora</taxon>
    </lineage>
</organism>
<evidence type="ECO:0000256" key="4">
    <source>
        <dbReference type="ARBA" id="ARBA00022553"/>
    </source>
</evidence>
<dbReference type="PROSITE" id="PS00107">
    <property type="entry name" value="PROTEIN_KINASE_ATP"/>
    <property type="match status" value="1"/>
</dbReference>
<dbReference type="SMART" id="SM00369">
    <property type="entry name" value="LRR_TYP"/>
    <property type="match status" value="3"/>
</dbReference>
<dbReference type="InterPro" id="IPR032675">
    <property type="entry name" value="LRR_dom_sf"/>
</dbReference>
<dbReference type="PROSITE" id="PS00108">
    <property type="entry name" value="PROTEIN_KINASE_ST"/>
    <property type="match status" value="1"/>
</dbReference>
<evidence type="ECO:0000313" key="24">
    <source>
        <dbReference type="Proteomes" id="UP001151287"/>
    </source>
</evidence>
<keyword evidence="4" id="KW-0597">Phosphoprotein</keyword>
<dbReference type="FunFam" id="3.80.10.10:FF:000041">
    <property type="entry name" value="LRR receptor-like serine/threonine-protein kinase ERECTA"/>
    <property type="match status" value="1"/>
</dbReference>
<dbReference type="GO" id="GO:0005524">
    <property type="term" value="F:ATP binding"/>
    <property type="evidence" value="ECO:0007669"/>
    <property type="project" value="UniProtKB-UniRule"/>
</dbReference>
<keyword evidence="16" id="KW-0325">Glycoprotein</keyword>
<feature type="signal peptide" evidence="21">
    <location>
        <begin position="1"/>
        <end position="20"/>
    </location>
</feature>
<dbReference type="Gene3D" id="3.80.10.10">
    <property type="entry name" value="Ribonuclease Inhibitor"/>
    <property type="match status" value="1"/>
</dbReference>
<evidence type="ECO:0000313" key="23">
    <source>
        <dbReference type="EMBL" id="KAJ1692257.1"/>
    </source>
</evidence>
<dbReference type="Proteomes" id="UP001151287">
    <property type="component" value="Unassembled WGS sequence"/>
</dbReference>
<evidence type="ECO:0000259" key="22">
    <source>
        <dbReference type="PROSITE" id="PS50011"/>
    </source>
</evidence>
<keyword evidence="13 20" id="KW-1133">Transmembrane helix</keyword>
<evidence type="ECO:0000256" key="17">
    <source>
        <dbReference type="ARBA" id="ARBA00047899"/>
    </source>
</evidence>
<comment type="catalytic activity">
    <reaction evidence="17">
        <text>L-threonyl-[protein] + ATP = O-phospho-L-threonyl-[protein] + ADP + H(+)</text>
        <dbReference type="Rhea" id="RHEA:46608"/>
        <dbReference type="Rhea" id="RHEA-COMP:11060"/>
        <dbReference type="Rhea" id="RHEA-COMP:11605"/>
        <dbReference type="ChEBI" id="CHEBI:15378"/>
        <dbReference type="ChEBI" id="CHEBI:30013"/>
        <dbReference type="ChEBI" id="CHEBI:30616"/>
        <dbReference type="ChEBI" id="CHEBI:61977"/>
        <dbReference type="ChEBI" id="CHEBI:456216"/>
        <dbReference type="EC" id="2.7.11.1"/>
    </reaction>
</comment>
<evidence type="ECO:0000256" key="19">
    <source>
        <dbReference type="PROSITE-ProRule" id="PRU10141"/>
    </source>
</evidence>
<comment type="catalytic activity">
    <reaction evidence="18">
        <text>L-seryl-[protein] + ATP = O-phospho-L-seryl-[protein] + ADP + H(+)</text>
        <dbReference type="Rhea" id="RHEA:17989"/>
        <dbReference type="Rhea" id="RHEA-COMP:9863"/>
        <dbReference type="Rhea" id="RHEA-COMP:11604"/>
        <dbReference type="ChEBI" id="CHEBI:15378"/>
        <dbReference type="ChEBI" id="CHEBI:29999"/>
        <dbReference type="ChEBI" id="CHEBI:30616"/>
        <dbReference type="ChEBI" id="CHEBI:83421"/>
        <dbReference type="ChEBI" id="CHEBI:456216"/>
        <dbReference type="EC" id="2.7.11.1"/>
    </reaction>
</comment>
<keyword evidence="7 20" id="KW-0812">Transmembrane</keyword>
<dbReference type="AlphaFoldDB" id="A0A9Q0CEH7"/>
<evidence type="ECO:0000256" key="2">
    <source>
        <dbReference type="ARBA" id="ARBA00012513"/>
    </source>
</evidence>
<dbReference type="FunFam" id="1.10.510.10:FF:000146">
    <property type="entry name" value="LRR receptor-like serine/threonine-protein kinase IOS1"/>
    <property type="match status" value="1"/>
</dbReference>
<dbReference type="SMART" id="SM00220">
    <property type="entry name" value="S_TKc"/>
    <property type="match status" value="1"/>
</dbReference>
<dbReference type="PROSITE" id="PS50011">
    <property type="entry name" value="PROTEIN_KINASE_DOM"/>
    <property type="match status" value="1"/>
</dbReference>
<evidence type="ECO:0000256" key="14">
    <source>
        <dbReference type="ARBA" id="ARBA00023136"/>
    </source>
</evidence>
<dbReference type="Pfam" id="PF12819">
    <property type="entry name" value="Malectin_like"/>
    <property type="match status" value="1"/>
</dbReference>
<feature type="domain" description="Protein kinase" evidence="22">
    <location>
        <begin position="593"/>
        <end position="869"/>
    </location>
</feature>
<evidence type="ECO:0000256" key="7">
    <source>
        <dbReference type="ARBA" id="ARBA00022692"/>
    </source>
</evidence>
<dbReference type="SUPFAM" id="SSF52058">
    <property type="entry name" value="L domain-like"/>
    <property type="match status" value="1"/>
</dbReference>
<dbReference type="GO" id="GO:0005886">
    <property type="term" value="C:plasma membrane"/>
    <property type="evidence" value="ECO:0007669"/>
    <property type="project" value="UniProtKB-SubCell"/>
</dbReference>
<evidence type="ECO:0000256" key="8">
    <source>
        <dbReference type="ARBA" id="ARBA00022729"/>
    </source>
</evidence>
<keyword evidence="6" id="KW-0808">Transferase</keyword>
<reference evidence="23" key="1">
    <citation type="journal article" date="2022" name="Cell">
        <title>Repeat-based holocentromeres influence genome architecture and karyotype evolution.</title>
        <authorList>
            <person name="Hofstatter P.G."/>
            <person name="Thangavel G."/>
            <person name="Lux T."/>
            <person name="Neumann P."/>
            <person name="Vondrak T."/>
            <person name="Novak P."/>
            <person name="Zhang M."/>
            <person name="Costa L."/>
            <person name="Castellani M."/>
            <person name="Scott A."/>
            <person name="Toegelov H."/>
            <person name="Fuchs J."/>
            <person name="Mata-Sucre Y."/>
            <person name="Dias Y."/>
            <person name="Vanzela A.L.L."/>
            <person name="Huettel B."/>
            <person name="Almeida C.C.S."/>
            <person name="Simkova H."/>
            <person name="Souza G."/>
            <person name="Pedrosa-Harand A."/>
            <person name="Macas J."/>
            <person name="Mayer K.F.X."/>
            <person name="Houben A."/>
            <person name="Marques A."/>
        </authorList>
    </citation>
    <scope>NUCLEOTIDE SEQUENCE</scope>
    <source>
        <strain evidence="23">RhyBre1mFocal</strain>
    </source>
</reference>
<dbReference type="Gene3D" id="3.30.200.20">
    <property type="entry name" value="Phosphorylase Kinase, domain 1"/>
    <property type="match status" value="1"/>
</dbReference>
<evidence type="ECO:0000256" key="16">
    <source>
        <dbReference type="ARBA" id="ARBA00023180"/>
    </source>
</evidence>
<comment type="caution">
    <text evidence="23">The sequence shown here is derived from an EMBL/GenBank/DDBJ whole genome shotgun (WGS) entry which is preliminary data.</text>
</comment>
<keyword evidence="10 19" id="KW-0547">Nucleotide-binding</keyword>
<dbReference type="PANTHER" id="PTHR45631:SF68">
    <property type="entry name" value="REPEAT FAMILY PROTEIN, PUTATIVE, EXPRESSED-RELATED"/>
    <property type="match status" value="1"/>
</dbReference>
<dbReference type="InterPro" id="IPR011009">
    <property type="entry name" value="Kinase-like_dom_sf"/>
</dbReference>
<dbReference type="CDD" id="cd14066">
    <property type="entry name" value="STKc_IRAK"/>
    <property type="match status" value="1"/>
</dbReference>
<sequence length="924" mass="103968">MDITFLLVILQGFLLPLLKAQPGFLNLDCGGTIAYADDIGLRWIPDSNYLFGKRTNTSLTSDNKTQYKTVRYFPADDRKYCYNLNVTTGLRYLVRATFLHGNFDDNSVYPKFNLSLGATYWDTITITDVTTPVTTEMVVLAQSPFLSVCLLASSSVRFISTIELRQFIGSMYYSEFERQYLMFMVARINFGALSNASVRYPDDPFDRIWESDSSKSANYQLVDVSPGTQKLATTKPVYVSWDEEPPMKVMQTAVVGNNGTLTYTIYFANNNFQRHAGAYLYFAEIEDLNPNETRQFEARFPWGPPHLEVPVNVMENAGGKYRLYEPAFFDISLPLLAPLKFRQTNDSSRGPILNAFEIFKYNLINFGSPDSTAMDSLVSIYPQKEWTQEGGDPCSPIPWTWVQCNSDSQPRIISLKLSGKNLTGNIPQQLTNMSGLVELHLDGNSLRGVIPDFSGLRNIQIIHLENNALTGSLPLSLANLPKLKELYVQNNNLSGEIPAGLLRKNIIFFYAGNPGLYLPSKEANNNLVIILSVIGAVLMLIFIAAFYFYKCKQKENKRGKFGNLPTGQSKLLRELDAESTHRFELSEIMVATKNFEKVIGKGGFGTVYYGKLSDRTEIAVKVHDIKSKQGIDEFLNEVALLSRIHHRNLVKFLGYSQEEDTSILVYEFMNEGTLAEHLRGPPEKKIVSWLQRMEIAEDTAKGIEYLHKGCSPAIIHRDLKTSNILLDKNMRAKVSDFGLSKLMPDGSHISTMVKGTIGYLDPEYYVTQRFTEKSDVYSFGIILLELISGYNPISSENFGDSCEYIVSWARGLVESGDIEIIADKSLEPTYDIESVWKMTKIALMCVKPSRLERPSISEVLKEIQAASMIEQKASTGSVESTDLFAREAMGYPPNFDVAYSTSSECTDSYTESFIQPDLTKFNIN</sequence>
<dbReference type="FunFam" id="3.30.200.20:FF:000039">
    <property type="entry name" value="receptor-like protein kinase FERONIA"/>
    <property type="match status" value="1"/>
</dbReference>
<keyword evidence="9" id="KW-0677">Repeat</keyword>
<proteinExistence type="predicted"/>
<feature type="binding site" evidence="19">
    <location>
        <position position="621"/>
    </location>
    <ligand>
        <name>ATP</name>
        <dbReference type="ChEBI" id="CHEBI:30616"/>
    </ligand>
</feature>
<keyword evidence="11" id="KW-0418">Kinase</keyword>
<keyword evidence="15" id="KW-0675">Receptor</keyword>
<dbReference type="InterPro" id="IPR017441">
    <property type="entry name" value="Protein_kinase_ATP_BS"/>
</dbReference>
<evidence type="ECO:0000256" key="9">
    <source>
        <dbReference type="ARBA" id="ARBA00022737"/>
    </source>
</evidence>
<dbReference type="InterPro" id="IPR003591">
    <property type="entry name" value="Leu-rich_rpt_typical-subtyp"/>
</dbReference>
<evidence type="ECO:0000256" key="21">
    <source>
        <dbReference type="SAM" id="SignalP"/>
    </source>
</evidence>
<accession>A0A9Q0CEH7</accession>
<protein>
    <recommendedName>
        <fullName evidence="2">non-specific serine/threonine protein kinase</fullName>
        <ecNumber evidence="2">2.7.11.1</ecNumber>
    </recommendedName>
</protein>
<feature type="chain" id="PRO_5040284392" description="non-specific serine/threonine protein kinase" evidence="21">
    <location>
        <begin position="21"/>
        <end position="924"/>
    </location>
</feature>
<keyword evidence="12 19" id="KW-0067">ATP-binding</keyword>
<dbReference type="EC" id="2.7.11.1" evidence="2"/>
<gene>
    <name evidence="23" type="ORF">LUZ63_008955</name>
</gene>
<evidence type="ECO:0000256" key="12">
    <source>
        <dbReference type="ARBA" id="ARBA00022840"/>
    </source>
</evidence>
<keyword evidence="5" id="KW-0433">Leucine-rich repeat</keyword>
<evidence type="ECO:0000256" key="3">
    <source>
        <dbReference type="ARBA" id="ARBA00022527"/>
    </source>
</evidence>
<dbReference type="Gene3D" id="1.10.510.10">
    <property type="entry name" value="Transferase(Phosphotransferase) domain 1"/>
    <property type="match status" value="1"/>
</dbReference>
<dbReference type="GO" id="GO:0004674">
    <property type="term" value="F:protein serine/threonine kinase activity"/>
    <property type="evidence" value="ECO:0007669"/>
    <property type="project" value="UniProtKB-KW"/>
</dbReference>
<dbReference type="PANTHER" id="PTHR45631">
    <property type="entry name" value="OS07G0107800 PROTEIN-RELATED"/>
    <property type="match status" value="1"/>
</dbReference>
<dbReference type="Pfam" id="PF07714">
    <property type="entry name" value="PK_Tyr_Ser-Thr"/>
    <property type="match status" value="1"/>
</dbReference>
<dbReference type="InterPro" id="IPR001245">
    <property type="entry name" value="Ser-Thr/Tyr_kinase_cat_dom"/>
</dbReference>
<dbReference type="SUPFAM" id="SSF56112">
    <property type="entry name" value="Protein kinase-like (PK-like)"/>
    <property type="match status" value="1"/>
</dbReference>
<evidence type="ECO:0000256" key="5">
    <source>
        <dbReference type="ARBA" id="ARBA00022614"/>
    </source>
</evidence>
<name>A0A9Q0CEH7_9POAL</name>
<feature type="transmembrane region" description="Helical" evidence="20">
    <location>
        <begin position="527"/>
        <end position="549"/>
    </location>
</feature>
<keyword evidence="14 20" id="KW-0472">Membrane</keyword>
<keyword evidence="3" id="KW-0723">Serine/threonine-protein kinase</keyword>
<evidence type="ECO:0000256" key="6">
    <source>
        <dbReference type="ARBA" id="ARBA00022679"/>
    </source>
</evidence>
<evidence type="ECO:0000256" key="11">
    <source>
        <dbReference type="ARBA" id="ARBA00022777"/>
    </source>
</evidence>
<evidence type="ECO:0000256" key="10">
    <source>
        <dbReference type="ARBA" id="ARBA00022741"/>
    </source>
</evidence>
<dbReference type="EMBL" id="JAMQYH010000003">
    <property type="protein sequence ID" value="KAJ1692257.1"/>
    <property type="molecule type" value="Genomic_DNA"/>
</dbReference>
<comment type="subcellular location">
    <subcellularLocation>
        <location evidence="1">Cell membrane</location>
        <topology evidence="1">Single-pass membrane protein</topology>
    </subcellularLocation>
</comment>
<evidence type="ECO:0000256" key="1">
    <source>
        <dbReference type="ARBA" id="ARBA00004162"/>
    </source>
</evidence>
<keyword evidence="24" id="KW-1185">Reference proteome</keyword>
<evidence type="ECO:0000256" key="15">
    <source>
        <dbReference type="ARBA" id="ARBA00023170"/>
    </source>
</evidence>
<dbReference type="OrthoDB" id="1111193at2759"/>
<dbReference type="InterPro" id="IPR008271">
    <property type="entry name" value="Ser/Thr_kinase_AS"/>
</dbReference>